<protein>
    <recommendedName>
        <fullName evidence="5">HMA domain-containing protein</fullName>
    </recommendedName>
</protein>
<accession>A0ABR2MBG8</accession>
<organism evidence="3 4">
    <name type="scientific">Platanthera guangdongensis</name>
    <dbReference type="NCBI Taxonomy" id="2320717"/>
    <lineage>
        <taxon>Eukaryota</taxon>
        <taxon>Viridiplantae</taxon>
        <taxon>Streptophyta</taxon>
        <taxon>Embryophyta</taxon>
        <taxon>Tracheophyta</taxon>
        <taxon>Spermatophyta</taxon>
        <taxon>Magnoliopsida</taxon>
        <taxon>Liliopsida</taxon>
        <taxon>Asparagales</taxon>
        <taxon>Orchidaceae</taxon>
        <taxon>Orchidoideae</taxon>
        <taxon>Orchideae</taxon>
        <taxon>Orchidinae</taxon>
        <taxon>Platanthera</taxon>
    </lineage>
</organism>
<dbReference type="EMBL" id="JBBWWR010000010">
    <property type="protein sequence ID" value="KAK8961044.1"/>
    <property type="molecule type" value="Genomic_DNA"/>
</dbReference>
<dbReference type="Gene3D" id="3.30.70.100">
    <property type="match status" value="1"/>
</dbReference>
<keyword evidence="1" id="KW-0479">Metal-binding</keyword>
<keyword evidence="4" id="KW-1185">Reference proteome</keyword>
<comment type="caution">
    <text evidence="3">The sequence shown here is derived from an EMBL/GenBank/DDBJ whole genome shotgun (WGS) entry which is preliminary data.</text>
</comment>
<dbReference type="InterPro" id="IPR006121">
    <property type="entry name" value="HMA_dom"/>
</dbReference>
<evidence type="ECO:0000256" key="1">
    <source>
        <dbReference type="ARBA" id="ARBA00022723"/>
    </source>
</evidence>
<gene>
    <name evidence="3" type="ORF">KSP40_PGU011280</name>
</gene>
<evidence type="ECO:0000313" key="4">
    <source>
        <dbReference type="Proteomes" id="UP001412067"/>
    </source>
</evidence>
<dbReference type="PANTHER" id="PTHR45868:SF80">
    <property type="entry name" value="F15K9.8-RELATED"/>
    <property type="match status" value="1"/>
</dbReference>
<proteinExistence type="predicted"/>
<reference evidence="3 4" key="1">
    <citation type="journal article" date="2022" name="Nat. Plants">
        <title>Genomes of leafy and leafless Platanthera orchids illuminate the evolution of mycoheterotrophy.</title>
        <authorList>
            <person name="Li M.H."/>
            <person name="Liu K.W."/>
            <person name="Li Z."/>
            <person name="Lu H.C."/>
            <person name="Ye Q.L."/>
            <person name="Zhang D."/>
            <person name="Wang J.Y."/>
            <person name="Li Y.F."/>
            <person name="Zhong Z.M."/>
            <person name="Liu X."/>
            <person name="Yu X."/>
            <person name="Liu D.K."/>
            <person name="Tu X.D."/>
            <person name="Liu B."/>
            <person name="Hao Y."/>
            <person name="Liao X.Y."/>
            <person name="Jiang Y.T."/>
            <person name="Sun W.H."/>
            <person name="Chen J."/>
            <person name="Chen Y.Q."/>
            <person name="Ai Y."/>
            <person name="Zhai J.W."/>
            <person name="Wu S.S."/>
            <person name="Zhou Z."/>
            <person name="Hsiao Y.Y."/>
            <person name="Wu W.L."/>
            <person name="Chen Y.Y."/>
            <person name="Lin Y.F."/>
            <person name="Hsu J.L."/>
            <person name="Li C.Y."/>
            <person name="Wang Z.W."/>
            <person name="Zhao X."/>
            <person name="Zhong W.Y."/>
            <person name="Ma X.K."/>
            <person name="Ma L."/>
            <person name="Huang J."/>
            <person name="Chen G.Z."/>
            <person name="Huang M.Z."/>
            <person name="Huang L."/>
            <person name="Peng D.H."/>
            <person name="Luo Y.B."/>
            <person name="Zou S.Q."/>
            <person name="Chen S.P."/>
            <person name="Lan S."/>
            <person name="Tsai W.C."/>
            <person name="Van de Peer Y."/>
            <person name="Liu Z.J."/>
        </authorList>
    </citation>
    <scope>NUCLEOTIDE SEQUENCE [LARGE SCALE GENOMIC DNA]</scope>
    <source>
        <strain evidence="3">Lor288</strain>
    </source>
</reference>
<dbReference type="PANTHER" id="PTHR45868">
    <property type="entry name" value="HEAVY METAL-ASSOCIATED ISOPRENYLATED PLANT PROTEIN 33-RELATED"/>
    <property type="match status" value="1"/>
</dbReference>
<feature type="region of interest" description="Disordered" evidence="2">
    <location>
        <begin position="154"/>
        <end position="199"/>
    </location>
</feature>
<feature type="compositionally biased region" description="Basic and acidic residues" evidence="2">
    <location>
        <begin position="166"/>
        <end position="177"/>
    </location>
</feature>
<evidence type="ECO:0000313" key="3">
    <source>
        <dbReference type="EMBL" id="KAK8961044.1"/>
    </source>
</evidence>
<dbReference type="Proteomes" id="UP001412067">
    <property type="component" value="Unassembled WGS sequence"/>
</dbReference>
<sequence length="207" mass="22960">MRGMYPRCLSSCVFLIRACSTVGSRIRWSTFLPHDDDGALAHEASPMATKCVLKCKIVVLKVSLHCTRCEDEVRKILRKEEGSKLPSSKSSPNSNFYSIISLKIEAFVNCDWRIGVYTVEVDSKSGKVTVMGNADAKTLIRRLQKAGKIAELWPEKERPAVTSHPPKSDIPRVESKGRTKSSPDFPPPSPPPPAMKEGEEIILPQLI</sequence>
<name>A0ABR2MBG8_9ASPA</name>
<dbReference type="CDD" id="cd00371">
    <property type="entry name" value="HMA"/>
    <property type="match status" value="1"/>
</dbReference>
<evidence type="ECO:0000256" key="2">
    <source>
        <dbReference type="SAM" id="MobiDB-lite"/>
    </source>
</evidence>
<feature type="compositionally biased region" description="Pro residues" evidence="2">
    <location>
        <begin position="184"/>
        <end position="194"/>
    </location>
</feature>
<evidence type="ECO:0008006" key="5">
    <source>
        <dbReference type="Google" id="ProtNLM"/>
    </source>
</evidence>